<feature type="transmembrane region" description="Helical" evidence="8">
    <location>
        <begin position="253"/>
        <end position="280"/>
    </location>
</feature>
<dbReference type="InterPro" id="IPR002549">
    <property type="entry name" value="AI-2E-like"/>
</dbReference>
<feature type="transmembrane region" description="Helical" evidence="8">
    <location>
        <begin position="182"/>
        <end position="210"/>
    </location>
</feature>
<evidence type="ECO:0000313" key="9">
    <source>
        <dbReference type="EMBL" id="PIZ45221.1"/>
    </source>
</evidence>
<evidence type="ECO:0000256" key="4">
    <source>
        <dbReference type="ARBA" id="ARBA00022475"/>
    </source>
</evidence>
<feature type="transmembrane region" description="Helical" evidence="8">
    <location>
        <begin position="19"/>
        <end position="41"/>
    </location>
</feature>
<feature type="transmembrane region" description="Helical" evidence="8">
    <location>
        <begin position="95"/>
        <end position="121"/>
    </location>
</feature>
<keyword evidence="5 8" id="KW-0812">Transmembrane</keyword>
<organism evidence="9 10">
    <name type="scientific">Candidatus Wolfebacteria bacterium CG_4_10_14_0_2_um_filter_39_18</name>
    <dbReference type="NCBI Taxonomy" id="1975061"/>
    <lineage>
        <taxon>Bacteria</taxon>
        <taxon>Candidatus Wolfeibacteriota</taxon>
    </lineage>
</organism>
<keyword evidence="7 8" id="KW-0472">Membrane</keyword>
<proteinExistence type="inferred from homology"/>
<sequence length="300" mass="33187">SSALDGIVSWLQRKKIPRILGTIFIFLAALAVFALLLYAIVPTIIYELQNFLKNVSNIELPIFGQFDIFKIIDVDKYINNLGSLANIIFSGGGSFINFATAAFGNLTMVVIIFVISLYLTINQYGVESFLRAILPVTHEEHVVKIYLRVRKKLGLWLQGQIVLMLLIGAMTFFGLWALGVKYALLIAILSAILEILPLVGPLLAGAIAFLMIFPQSWVLAFYSIIIFLVVHQIENHILVPLVMKKTVGVSPVVVIFSLLAGAQIAGFVGVILAVPVTVIFQEIIFDWERRKARAGKLTTN</sequence>
<dbReference type="AlphaFoldDB" id="A0A2M7TGM1"/>
<evidence type="ECO:0000256" key="1">
    <source>
        <dbReference type="ARBA" id="ARBA00004651"/>
    </source>
</evidence>
<comment type="similarity">
    <text evidence="2">Belongs to the autoinducer-2 exporter (AI-2E) (TC 2.A.86) family.</text>
</comment>
<dbReference type="GO" id="GO:0055085">
    <property type="term" value="P:transmembrane transport"/>
    <property type="evidence" value="ECO:0007669"/>
    <property type="project" value="TreeGrafter"/>
</dbReference>
<evidence type="ECO:0008006" key="11">
    <source>
        <dbReference type="Google" id="ProtNLM"/>
    </source>
</evidence>
<dbReference type="Pfam" id="PF01594">
    <property type="entry name" value="AI-2E_transport"/>
    <property type="match status" value="1"/>
</dbReference>
<dbReference type="PANTHER" id="PTHR21716:SF53">
    <property type="entry name" value="PERMEASE PERM-RELATED"/>
    <property type="match status" value="1"/>
</dbReference>
<evidence type="ECO:0000256" key="6">
    <source>
        <dbReference type="ARBA" id="ARBA00022989"/>
    </source>
</evidence>
<feature type="transmembrane region" description="Helical" evidence="8">
    <location>
        <begin position="217"/>
        <end position="233"/>
    </location>
</feature>
<name>A0A2M7TGM1_9BACT</name>
<feature type="non-terminal residue" evidence="9">
    <location>
        <position position="1"/>
    </location>
</feature>
<dbReference type="Proteomes" id="UP000230553">
    <property type="component" value="Unassembled WGS sequence"/>
</dbReference>
<evidence type="ECO:0000256" key="2">
    <source>
        <dbReference type="ARBA" id="ARBA00009773"/>
    </source>
</evidence>
<gene>
    <name evidence="9" type="ORF">COY31_00795</name>
</gene>
<evidence type="ECO:0000256" key="5">
    <source>
        <dbReference type="ARBA" id="ARBA00022692"/>
    </source>
</evidence>
<accession>A0A2M7TGM1</accession>
<keyword evidence="6 8" id="KW-1133">Transmembrane helix</keyword>
<comment type="caution">
    <text evidence="9">The sequence shown here is derived from an EMBL/GenBank/DDBJ whole genome shotgun (WGS) entry which is preliminary data.</text>
</comment>
<evidence type="ECO:0000256" key="3">
    <source>
        <dbReference type="ARBA" id="ARBA00022448"/>
    </source>
</evidence>
<evidence type="ECO:0000256" key="7">
    <source>
        <dbReference type="ARBA" id="ARBA00023136"/>
    </source>
</evidence>
<reference evidence="10" key="1">
    <citation type="submission" date="2017-09" db="EMBL/GenBank/DDBJ databases">
        <title>Depth-based differentiation of microbial function through sediment-hosted aquifers and enrichment of novel symbionts in the deep terrestrial subsurface.</title>
        <authorList>
            <person name="Probst A.J."/>
            <person name="Ladd B."/>
            <person name="Jarett J.K."/>
            <person name="Geller-Mcgrath D.E."/>
            <person name="Sieber C.M.K."/>
            <person name="Emerson J.B."/>
            <person name="Anantharaman K."/>
            <person name="Thomas B.C."/>
            <person name="Malmstrom R."/>
            <person name="Stieglmeier M."/>
            <person name="Klingl A."/>
            <person name="Woyke T."/>
            <person name="Ryan C.M."/>
            <person name="Banfield J.F."/>
        </authorList>
    </citation>
    <scope>NUCLEOTIDE SEQUENCE [LARGE SCALE GENOMIC DNA]</scope>
</reference>
<evidence type="ECO:0000313" key="10">
    <source>
        <dbReference type="Proteomes" id="UP000230553"/>
    </source>
</evidence>
<comment type="subcellular location">
    <subcellularLocation>
        <location evidence="1">Cell membrane</location>
        <topology evidence="1">Multi-pass membrane protein</topology>
    </subcellularLocation>
</comment>
<feature type="transmembrane region" description="Helical" evidence="8">
    <location>
        <begin position="153"/>
        <end position="176"/>
    </location>
</feature>
<dbReference type="GO" id="GO:0005886">
    <property type="term" value="C:plasma membrane"/>
    <property type="evidence" value="ECO:0007669"/>
    <property type="project" value="UniProtKB-SubCell"/>
</dbReference>
<evidence type="ECO:0000256" key="8">
    <source>
        <dbReference type="SAM" id="Phobius"/>
    </source>
</evidence>
<protein>
    <recommendedName>
        <fullName evidence="11">AI-2E family transporter</fullName>
    </recommendedName>
</protein>
<dbReference type="EMBL" id="PFNM01000015">
    <property type="protein sequence ID" value="PIZ45221.1"/>
    <property type="molecule type" value="Genomic_DNA"/>
</dbReference>
<keyword evidence="3" id="KW-0813">Transport</keyword>
<keyword evidence="4" id="KW-1003">Cell membrane</keyword>
<dbReference type="PANTHER" id="PTHR21716">
    <property type="entry name" value="TRANSMEMBRANE PROTEIN"/>
    <property type="match status" value="1"/>
</dbReference>